<evidence type="ECO:0000313" key="2">
    <source>
        <dbReference type="EMBL" id="MFD2487939.1"/>
    </source>
</evidence>
<sequence>MSVARKPCRVSCAASTRTARRRIRHSGRGSPFTDSAPKRTNCRPSSRHRQGKHMTTRTEPATLEAAHSTAMSRRPASDAARSEWVAFHLANAAMYRTVADFDRWHHHEALYWADYEERQAARLSSSDDVAPVVHIGRGESDDSKKNARSAARR</sequence>
<organism evidence="2 3">
    <name type="scientific">Amycolatopsis albidoflavus</name>
    <dbReference type="NCBI Taxonomy" id="102226"/>
    <lineage>
        <taxon>Bacteria</taxon>
        <taxon>Bacillati</taxon>
        <taxon>Actinomycetota</taxon>
        <taxon>Actinomycetes</taxon>
        <taxon>Pseudonocardiales</taxon>
        <taxon>Pseudonocardiaceae</taxon>
        <taxon>Amycolatopsis</taxon>
    </lineage>
</organism>
<evidence type="ECO:0000313" key="3">
    <source>
        <dbReference type="Proteomes" id="UP001597542"/>
    </source>
</evidence>
<feature type="compositionally biased region" description="Basic and acidic residues" evidence="1">
    <location>
        <begin position="136"/>
        <end position="145"/>
    </location>
</feature>
<dbReference type="Proteomes" id="UP001597542">
    <property type="component" value="Unassembled WGS sequence"/>
</dbReference>
<dbReference type="RefSeq" id="WP_377928523.1">
    <property type="nucleotide sequence ID" value="NZ_JBHUKQ010000036.1"/>
</dbReference>
<keyword evidence="3" id="KW-1185">Reference proteome</keyword>
<name>A0ABW5IES8_9PSEU</name>
<dbReference type="EMBL" id="JBHUKQ010000036">
    <property type="protein sequence ID" value="MFD2487939.1"/>
    <property type="molecule type" value="Genomic_DNA"/>
</dbReference>
<comment type="caution">
    <text evidence="2">The sequence shown here is derived from an EMBL/GenBank/DDBJ whole genome shotgun (WGS) entry which is preliminary data.</text>
</comment>
<feature type="compositionally biased region" description="Basic residues" evidence="1">
    <location>
        <begin position="45"/>
        <end position="55"/>
    </location>
</feature>
<gene>
    <name evidence="2" type="ORF">ACFSUT_47220</name>
</gene>
<proteinExistence type="predicted"/>
<dbReference type="NCBIfam" id="NF041510">
    <property type="entry name" value="AMED_5909_fam"/>
    <property type="match status" value="1"/>
</dbReference>
<reference evidence="3" key="1">
    <citation type="journal article" date="2019" name="Int. J. Syst. Evol. Microbiol.">
        <title>The Global Catalogue of Microorganisms (GCM) 10K type strain sequencing project: providing services to taxonomists for standard genome sequencing and annotation.</title>
        <authorList>
            <consortium name="The Broad Institute Genomics Platform"/>
            <consortium name="The Broad Institute Genome Sequencing Center for Infectious Disease"/>
            <person name="Wu L."/>
            <person name="Ma J."/>
        </authorList>
    </citation>
    <scope>NUCLEOTIDE SEQUENCE [LARGE SCALE GENOMIC DNA]</scope>
    <source>
        <strain evidence="3">CGMCC 4.7638</strain>
    </source>
</reference>
<feature type="region of interest" description="Disordered" evidence="1">
    <location>
        <begin position="14"/>
        <end position="75"/>
    </location>
</feature>
<protein>
    <submittedName>
        <fullName evidence="2">AMED_5909 family protein</fullName>
    </submittedName>
</protein>
<feature type="compositionally biased region" description="Basic residues" evidence="1">
    <location>
        <begin position="18"/>
        <end position="27"/>
    </location>
</feature>
<feature type="region of interest" description="Disordered" evidence="1">
    <location>
        <begin position="123"/>
        <end position="153"/>
    </location>
</feature>
<evidence type="ECO:0000256" key="1">
    <source>
        <dbReference type="SAM" id="MobiDB-lite"/>
    </source>
</evidence>
<accession>A0ABW5IES8</accession>
<dbReference type="InterPro" id="IPR048152">
    <property type="entry name" value="AMED_5909-like"/>
</dbReference>